<dbReference type="Proteomes" id="UP001054945">
    <property type="component" value="Unassembled WGS sequence"/>
</dbReference>
<gene>
    <name evidence="1" type="ORF">CEXT_344831</name>
</gene>
<keyword evidence="2" id="KW-1185">Reference proteome</keyword>
<name>A0AAV4P1R2_CAEEX</name>
<organism evidence="1 2">
    <name type="scientific">Caerostris extrusa</name>
    <name type="common">Bark spider</name>
    <name type="synonym">Caerostris bankana</name>
    <dbReference type="NCBI Taxonomy" id="172846"/>
    <lineage>
        <taxon>Eukaryota</taxon>
        <taxon>Metazoa</taxon>
        <taxon>Ecdysozoa</taxon>
        <taxon>Arthropoda</taxon>
        <taxon>Chelicerata</taxon>
        <taxon>Arachnida</taxon>
        <taxon>Araneae</taxon>
        <taxon>Araneomorphae</taxon>
        <taxon>Entelegynae</taxon>
        <taxon>Araneoidea</taxon>
        <taxon>Araneidae</taxon>
        <taxon>Caerostris</taxon>
    </lineage>
</organism>
<proteinExistence type="predicted"/>
<protein>
    <submittedName>
        <fullName evidence="1">Uncharacterized protein</fullName>
    </submittedName>
</protein>
<dbReference type="AlphaFoldDB" id="A0AAV4P1R2"/>
<comment type="caution">
    <text evidence="1">The sequence shown here is derived from an EMBL/GenBank/DDBJ whole genome shotgun (WGS) entry which is preliminary data.</text>
</comment>
<evidence type="ECO:0000313" key="1">
    <source>
        <dbReference type="EMBL" id="GIX90503.1"/>
    </source>
</evidence>
<sequence length="147" mass="17634">MIPKNSDQEQYYFTALIYLFHLEYTNFCKTTFLLFICENKYETSEEHENYPRKKKRTFYPEAKNLLSNLSARKSIPPKCVILKEIIPLGAHLCFGCCRRYLARVIDTSERSVRKLPKRRRRYACDYGMERLSRKFPICSELVLKVNW</sequence>
<accession>A0AAV4P1R2</accession>
<dbReference type="EMBL" id="BPLR01021501">
    <property type="protein sequence ID" value="GIX90503.1"/>
    <property type="molecule type" value="Genomic_DNA"/>
</dbReference>
<evidence type="ECO:0000313" key="2">
    <source>
        <dbReference type="Proteomes" id="UP001054945"/>
    </source>
</evidence>
<reference evidence="1 2" key="1">
    <citation type="submission" date="2021-06" db="EMBL/GenBank/DDBJ databases">
        <title>Caerostris extrusa draft genome.</title>
        <authorList>
            <person name="Kono N."/>
            <person name="Arakawa K."/>
        </authorList>
    </citation>
    <scope>NUCLEOTIDE SEQUENCE [LARGE SCALE GENOMIC DNA]</scope>
</reference>